<evidence type="ECO:0000313" key="1">
    <source>
        <dbReference type="EMBL" id="MFG3009319.1"/>
    </source>
</evidence>
<sequence length="92" mass="10315">MDELADLDHCLGEGEAPGQTLCAQGRAEHSGPLGPRIMRLPDTEEEHLVLMWVWTPRLWEDLLVQHGLILESVTAIGTPRTWAHRGGRRAQQ</sequence>
<proteinExistence type="predicted"/>
<keyword evidence="2" id="KW-1185">Reference proteome</keyword>
<comment type="caution">
    <text evidence="1">The sequence shown here is derived from an EMBL/GenBank/DDBJ whole genome shotgun (WGS) entry which is preliminary data.</text>
</comment>
<evidence type="ECO:0000313" key="2">
    <source>
        <dbReference type="Proteomes" id="UP001604267"/>
    </source>
</evidence>
<name>A0ABW7B060_9ACTN</name>
<dbReference type="Proteomes" id="UP001604267">
    <property type="component" value="Unassembled WGS sequence"/>
</dbReference>
<accession>A0ABW7B060</accession>
<reference evidence="1 2" key="1">
    <citation type="submission" date="2024-10" db="EMBL/GenBank/DDBJ databases">
        <title>The Natural Products Discovery Center: Release of the First 8490 Sequenced Strains for Exploring Actinobacteria Biosynthetic Diversity.</title>
        <authorList>
            <person name="Kalkreuter E."/>
            <person name="Kautsar S.A."/>
            <person name="Yang D."/>
            <person name="Bader C.D."/>
            <person name="Teijaro C.N."/>
            <person name="Fluegel L."/>
            <person name="Davis C.M."/>
            <person name="Simpson J.R."/>
            <person name="Lauterbach L."/>
            <person name="Steele A.D."/>
            <person name="Gui C."/>
            <person name="Meng S."/>
            <person name="Li G."/>
            <person name="Viehrig K."/>
            <person name="Ye F."/>
            <person name="Su P."/>
            <person name="Kiefer A.F."/>
            <person name="Nichols A."/>
            <person name="Cepeda A.J."/>
            <person name="Yan W."/>
            <person name="Fan B."/>
            <person name="Jiang Y."/>
            <person name="Adhikari A."/>
            <person name="Zheng C.-J."/>
            <person name="Schuster L."/>
            <person name="Cowan T.M."/>
            <person name="Smanski M.J."/>
            <person name="Chevrette M.G."/>
            <person name="De Carvalho L.P.S."/>
            <person name="Shen B."/>
        </authorList>
    </citation>
    <scope>NUCLEOTIDE SEQUENCE [LARGE SCALE GENOMIC DNA]</scope>
    <source>
        <strain evidence="1 2">NPDC048320</strain>
    </source>
</reference>
<organism evidence="1 2">
    <name type="scientific">Streptomyces cinerochromogenes</name>
    <dbReference type="NCBI Taxonomy" id="66422"/>
    <lineage>
        <taxon>Bacteria</taxon>
        <taxon>Bacillati</taxon>
        <taxon>Actinomycetota</taxon>
        <taxon>Actinomycetes</taxon>
        <taxon>Kitasatosporales</taxon>
        <taxon>Streptomycetaceae</taxon>
        <taxon>Streptomyces</taxon>
    </lineage>
</organism>
<protein>
    <submittedName>
        <fullName evidence="1">Uncharacterized protein</fullName>
    </submittedName>
</protein>
<gene>
    <name evidence="1" type="ORF">ACGFZB_02450</name>
</gene>
<dbReference type="EMBL" id="JBICYV010000001">
    <property type="protein sequence ID" value="MFG3009319.1"/>
    <property type="molecule type" value="Genomic_DNA"/>
</dbReference>
<dbReference type="RefSeq" id="WP_392814562.1">
    <property type="nucleotide sequence ID" value="NZ_JBICYV010000001.1"/>
</dbReference>